<gene>
    <name evidence="2" type="ORF">AMOR_12090</name>
</gene>
<dbReference type="RefSeq" id="WP_248359641.1">
    <property type="nucleotide sequence ID" value="NZ_AP025591.1"/>
</dbReference>
<protein>
    <recommendedName>
        <fullName evidence="4">DUF3187 family protein</fullName>
    </recommendedName>
</protein>
<feature type="signal peptide" evidence="1">
    <location>
        <begin position="1"/>
        <end position="27"/>
    </location>
</feature>
<organism evidence="2 3">
    <name type="scientific">Anaeromyxobacter oryzae</name>
    <dbReference type="NCBI Taxonomy" id="2918170"/>
    <lineage>
        <taxon>Bacteria</taxon>
        <taxon>Pseudomonadati</taxon>
        <taxon>Myxococcota</taxon>
        <taxon>Myxococcia</taxon>
        <taxon>Myxococcales</taxon>
        <taxon>Cystobacterineae</taxon>
        <taxon>Anaeromyxobacteraceae</taxon>
        <taxon>Anaeromyxobacter</taxon>
    </lineage>
</organism>
<dbReference type="Proteomes" id="UP001162891">
    <property type="component" value="Chromosome"/>
</dbReference>
<evidence type="ECO:0000256" key="1">
    <source>
        <dbReference type="SAM" id="SignalP"/>
    </source>
</evidence>
<accession>A0ABM7WRW7</accession>
<sequence length="338" mass="35219">MRPSRCPSVLHALALAALAVAPAATLADGTPEAPAPPRFVSWQDPAPLARPFLQLPFDVPEPLSRGGTEIALRTLYSNTIIRAQTSALSVNVSVESAQPMVVVRQGLRDGLELELEIPGVIDYPGFLARPIKFVDAFVGHPNPLRAGPIPKARVNIVREGGAGIDWSGTGGGAGDVWAGLKGRITAGHGWTPALSWRAAVKVPTAALPFGSGAVDVGGGVLCGWTFEKTALHLTADVVVPGGTFTPARLETRPHAALQIGASRRFATWLSATLQGSVHGSAITGTGMDAVDGASWYVLAGVAAEVTRRTAVTFALVENVLHASHGADITGVLELTWRR</sequence>
<dbReference type="EMBL" id="AP025591">
    <property type="protein sequence ID" value="BDG02213.1"/>
    <property type="molecule type" value="Genomic_DNA"/>
</dbReference>
<proteinExistence type="predicted"/>
<keyword evidence="1" id="KW-0732">Signal</keyword>
<keyword evidence="3" id="KW-1185">Reference proteome</keyword>
<dbReference type="InterPro" id="IPR021523">
    <property type="entry name" value="DUF3187"/>
</dbReference>
<evidence type="ECO:0000313" key="3">
    <source>
        <dbReference type="Proteomes" id="UP001162891"/>
    </source>
</evidence>
<feature type="chain" id="PRO_5045397110" description="DUF3187 family protein" evidence="1">
    <location>
        <begin position="28"/>
        <end position="338"/>
    </location>
</feature>
<name>A0ABM7WRW7_9BACT</name>
<evidence type="ECO:0008006" key="4">
    <source>
        <dbReference type="Google" id="ProtNLM"/>
    </source>
</evidence>
<reference evidence="3" key="1">
    <citation type="journal article" date="2022" name="Int. J. Syst. Evol. Microbiol.">
        <title>Anaeromyxobacter oryzae sp. nov., Anaeromyxobacter diazotrophicus sp. nov. and Anaeromyxobacter paludicola sp. nov., isolated from paddy soils.</title>
        <authorList>
            <person name="Itoh H."/>
            <person name="Xu Z."/>
            <person name="Mise K."/>
            <person name="Masuda Y."/>
            <person name="Ushijima N."/>
            <person name="Hayakawa C."/>
            <person name="Shiratori Y."/>
            <person name="Senoo K."/>
        </authorList>
    </citation>
    <scope>NUCLEOTIDE SEQUENCE [LARGE SCALE GENOMIC DNA]</scope>
    <source>
        <strain evidence="3">Red232</strain>
    </source>
</reference>
<dbReference type="Pfam" id="PF11383">
    <property type="entry name" value="DUF3187"/>
    <property type="match status" value="1"/>
</dbReference>
<evidence type="ECO:0000313" key="2">
    <source>
        <dbReference type="EMBL" id="BDG02213.1"/>
    </source>
</evidence>